<dbReference type="Proteomes" id="UP000221526">
    <property type="component" value="Segment"/>
</dbReference>
<dbReference type="Pfam" id="PF13935">
    <property type="entry name" value="Ead_Ea22"/>
    <property type="match status" value="1"/>
</dbReference>
<protein>
    <recommendedName>
        <fullName evidence="1">DUF551 domain-containing protein</fullName>
    </recommendedName>
</protein>
<accession>A0A0P0ZD75</accession>
<reference evidence="2 3" key="1">
    <citation type="journal article" date="2015" name="Sci. Rep.">
        <title>The Shiga toxin 2 production level in enterohemorrhagic Escherichia coli O157:H7 is correlated with the subtypes of toxin-encoding phage.</title>
        <authorList>
            <person name="Ogura Y."/>
            <person name="Mondal S.I."/>
            <person name="Islam M.R."/>
            <person name="Mako T."/>
            <person name="Arisawa K."/>
            <person name="Katsura K."/>
            <person name="Ooka T."/>
            <person name="Gotoh Y."/>
            <person name="Murase K."/>
            <person name="Ohnishi M."/>
            <person name="Hayashi T."/>
        </authorList>
    </citation>
    <scope>NUCLEOTIDE SEQUENCE [LARGE SCALE GENOMIC DNA]</scope>
</reference>
<dbReference type="Pfam" id="PF04448">
    <property type="entry name" value="DUF551"/>
    <property type="match status" value="1"/>
</dbReference>
<evidence type="ECO:0000313" key="2">
    <source>
        <dbReference type="EMBL" id="BAT32382.1"/>
    </source>
</evidence>
<dbReference type="EMBL" id="AP012536">
    <property type="protein sequence ID" value="BAT32382.1"/>
    <property type="molecule type" value="Genomic_DNA"/>
</dbReference>
<feature type="domain" description="DUF551" evidence="1">
    <location>
        <begin position="201"/>
        <end position="264"/>
    </location>
</feature>
<sequence length="268" mass="29895">MSKIDYQALREAAEKATKGSYIVGHTSVNQHGNLTGVFVCQKWKGEPGGVIAECHVNCLVETDAQAYANAEFIAAFNPNVALALLDERERNQQYIKRRDQENEDIALTVGKLRVELEAAEKRIAELEAEPVSQAYNLPELIEGMEVSIDVSTCDADLGNRYFGTVTEASELDTAKNGYILLVQDAEPNFDVNGNSPVIPDSWISCSERMPDDGQHVIILCDGAFVLYAQYRDGEFFDVVRNGDEFFETHSRNVTNWMQLPEPPQEVNQ</sequence>
<evidence type="ECO:0000313" key="3">
    <source>
        <dbReference type="Proteomes" id="UP000221526"/>
    </source>
</evidence>
<evidence type="ECO:0000259" key="1">
    <source>
        <dbReference type="Pfam" id="PF04448"/>
    </source>
</evidence>
<name>A0A0P0ZD75_9CAUD</name>
<dbReference type="InterPro" id="IPR025153">
    <property type="entry name" value="Ead_Ea22"/>
</dbReference>
<dbReference type="InterPro" id="IPR007539">
    <property type="entry name" value="DUF551"/>
</dbReference>
<organism evidence="2 3">
    <name type="scientific">Stx2-converting phage Stx2a_1447</name>
    <dbReference type="NCBI Taxonomy" id="1226259"/>
    <lineage>
        <taxon>Viruses</taxon>
        <taxon>Duplodnaviria</taxon>
        <taxon>Heunggongvirae</taxon>
        <taxon>Uroviricota</taxon>
        <taxon>Caudoviricetes</taxon>
        <taxon>Sawaravirus</taxon>
        <taxon>Sawaravirus WGPS2</taxon>
    </lineage>
</organism>
<proteinExistence type="predicted"/>